<dbReference type="GO" id="GO:0060271">
    <property type="term" value="P:cilium assembly"/>
    <property type="evidence" value="ECO:0007669"/>
    <property type="project" value="TreeGrafter"/>
</dbReference>
<feature type="domain" description="Intraflagellar transport protein 52 C-terminal" evidence="1">
    <location>
        <begin position="121"/>
        <end position="172"/>
    </location>
</feature>
<evidence type="ECO:0000313" key="3">
    <source>
        <dbReference type="EMBL" id="PIO24234.1"/>
    </source>
</evidence>
<dbReference type="Pfam" id="PF23352">
    <property type="entry name" value="IFT52_central"/>
    <property type="match status" value="1"/>
</dbReference>
<evidence type="ECO:0008006" key="5">
    <source>
        <dbReference type="Google" id="ProtNLM"/>
    </source>
</evidence>
<dbReference type="PANTHER" id="PTHR12969:SF7">
    <property type="entry name" value="INTRAFLAGELLAR TRANSPORT PROTEIN 52 HOMOLOG"/>
    <property type="match status" value="1"/>
</dbReference>
<dbReference type="CDD" id="cd23683">
    <property type="entry name" value="IFT52_CTD"/>
    <property type="match status" value="1"/>
</dbReference>
<dbReference type="OrthoDB" id="10259368at2759"/>
<organism evidence="3 4">
    <name type="scientific">Aquarana catesbeiana</name>
    <name type="common">American bullfrog</name>
    <name type="synonym">Rana catesbeiana</name>
    <dbReference type="NCBI Taxonomy" id="8400"/>
    <lineage>
        <taxon>Eukaryota</taxon>
        <taxon>Metazoa</taxon>
        <taxon>Chordata</taxon>
        <taxon>Craniata</taxon>
        <taxon>Vertebrata</taxon>
        <taxon>Euteleostomi</taxon>
        <taxon>Amphibia</taxon>
        <taxon>Batrachia</taxon>
        <taxon>Anura</taxon>
        <taxon>Neobatrachia</taxon>
        <taxon>Ranoidea</taxon>
        <taxon>Ranidae</taxon>
        <taxon>Aquarana</taxon>
    </lineage>
</organism>
<dbReference type="InterPro" id="IPR048643">
    <property type="entry name" value="Itf52_C"/>
</dbReference>
<evidence type="ECO:0000259" key="2">
    <source>
        <dbReference type="Pfam" id="PF23352"/>
    </source>
</evidence>
<dbReference type="Gene3D" id="6.10.250.2800">
    <property type="match status" value="1"/>
</dbReference>
<dbReference type="EMBL" id="KV951548">
    <property type="protein sequence ID" value="PIO24234.1"/>
    <property type="molecule type" value="Genomic_DNA"/>
</dbReference>
<dbReference type="GO" id="GO:0030992">
    <property type="term" value="C:intraciliary transport particle B"/>
    <property type="evidence" value="ECO:0007669"/>
    <property type="project" value="TreeGrafter"/>
</dbReference>
<dbReference type="AlphaFoldDB" id="A0A2G9R8N9"/>
<proteinExistence type="predicted"/>
<dbReference type="Proteomes" id="UP000228934">
    <property type="component" value="Unassembled WGS sequence"/>
</dbReference>
<gene>
    <name evidence="3" type="ORF">AB205_0032760</name>
</gene>
<dbReference type="Pfam" id="PF21178">
    <property type="entry name" value="Itf52_C"/>
    <property type="match status" value="1"/>
</dbReference>
<evidence type="ECO:0000313" key="4">
    <source>
        <dbReference type="Proteomes" id="UP000228934"/>
    </source>
</evidence>
<dbReference type="InterPro" id="IPR039975">
    <property type="entry name" value="IFT52"/>
</dbReference>
<dbReference type="GO" id="GO:0005814">
    <property type="term" value="C:centriole"/>
    <property type="evidence" value="ECO:0007669"/>
    <property type="project" value="TreeGrafter"/>
</dbReference>
<accession>A0A2G9R8N9</accession>
<keyword evidence="4" id="KW-1185">Reference proteome</keyword>
<feature type="domain" description="IFT52 central" evidence="2">
    <location>
        <begin position="30"/>
        <end position="110"/>
    </location>
</feature>
<evidence type="ECO:0000259" key="1">
    <source>
        <dbReference type="Pfam" id="PF21178"/>
    </source>
</evidence>
<dbReference type="PANTHER" id="PTHR12969">
    <property type="entry name" value="NGD5/OSM-6/IFT52"/>
    <property type="match status" value="1"/>
</dbReference>
<name>A0A2G9R8N9_AQUCT</name>
<dbReference type="GO" id="GO:0005929">
    <property type="term" value="C:cilium"/>
    <property type="evidence" value="ECO:0007669"/>
    <property type="project" value="TreeGrafter"/>
</dbReference>
<sequence>MCHYADQNPCIDLLYSQISDYTMLPDSNKLSQRLRVCLQEGDENPRDFTTLFDMGIYQLDTSSLPKVIKAYEQLNVKHETLQLIQPQLETPLPTLQPAVFPPSFRELPPPALDLFDLDENFSSEKSRLAQITNRCTDDDLEFYVRKCGDILGVTANLPKEKQDAKNILEHIFFQVVEFKKLNQEHDMDTSETGFQSS</sequence>
<dbReference type="InterPro" id="IPR055460">
    <property type="entry name" value="IFT52_central"/>
</dbReference>
<protein>
    <recommendedName>
        <fullName evidence="5">Intraflagellar transport protein 52 homolog</fullName>
    </recommendedName>
</protein>
<dbReference type="GO" id="GO:0042073">
    <property type="term" value="P:intraciliary transport"/>
    <property type="evidence" value="ECO:0007669"/>
    <property type="project" value="TreeGrafter"/>
</dbReference>
<reference evidence="4" key="1">
    <citation type="journal article" date="2017" name="Nat. Commun.">
        <title>The North American bullfrog draft genome provides insight into hormonal regulation of long noncoding RNA.</title>
        <authorList>
            <person name="Hammond S.A."/>
            <person name="Warren R.L."/>
            <person name="Vandervalk B.P."/>
            <person name="Kucuk E."/>
            <person name="Khan H."/>
            <person name="Gibb E.A."/>
            <person name="Pandoh P."/>
            <person name="Kirk H."/>
            <person name="Zhao Y."/>
            <person name="Jones M."/>
            <person name="Mungall A.J."/>
            <person name="Coope R."/>
            <person name="Pleasance S."/>
            <person name="Moore R.A."/>
            <person name="Holt R.A."/>
            <person name="Round J.M."/>
            <person name="Ohora S."/>
            <person name="Walle B.V."/>
            <person name="Veldhoen N."/>
            <person name="Helbing C.C."/>
            <person name="Birol I."/>
        </authorList>
    </citation>
    <scope>NUCLEOTIDE SEQUENCE [LARGE SCALE GENOMIC DNA]</scope>
</reference>